<evidence type="ECO:0000313" key="4">
    <source>
        <dbReference type="EMBL" id="OAN46824.1"/>
    </source>
</evidence>
<dbReference type="AlphaFoldDB" id="A0A178MFX4"/>
<name>A0A178MFX4_9CHLR</name>
<keyword evidence="1 4" id="KW-0808">Transferase</keyword>
<reference evidence="4 5" key="1">
    <citation type="submission" date="2016-04" db="EMBL/GenBank/DDBJ databases">
        <title>Chloroflexus islandicus sp. nov., a thermophilic filamentous anoxygenic phototrophic bacterium from geyser Strokkur (Iceland).</title>
        <authorList>
            <person name="Gaisin V.A."/>
            <person name="Kalashnikov A.M."/>
            <person name="Sukhacheva M.V."/>
            <person name="Grouzdev D.S."/>
            <person name="Ivanov T.M."/>
            <person name="Kuznetsov B."/>
            <person name="Gorlenko V.M."/>
        </authorList>
    </citation>
    <scope>NUCLEOTIDE SEQUENCE [LARGE SCALE GENOMIC DNA]</scope>
    <source>
        <strain evidence="5">isl-2</strain>
    </source>
</reference>
<keyword evidence="5" id="KW-1185">Reference proteome</keyword>
<protein>
    <submittedName>
        <fullName evidence="4">Acetyltransferase</fullName>
    </submittedName>
</protein>
<comment type="caution">
    <text evidence="4">The sequence shown here is derived from an EMBL/GenBank/DDBJ whole genome shotgun (WGS) entry which is preliminary data.</text>
</comment>
<evidence type="ECO:0000256" key="1">
    <source>
        <dbReference type="ARBA" id="ARBA00022679"/>
    </source>
</evidence>
<dbReference type="Proteomes" id="UP000078287">
    <property type="component" value="Unassembled WGS sequence"/>
</dbReference>
<dbReference type="Pfam" id="PF13508">
    <property type="entry name" value="Acetyltransf_7"/>
    <property type="match status" value="1"/>
</dbReference>
<dbReference type="InterPro" id="IPR000182">
    <property type="entry name" value="GNAT_dom"/>
</dbReference>
<evidence type="ECO:0000313" key="5">
    <source>
        <dbReference type="Proteomes" id="UP000078287"/>
    </source>
</evidence>
<feature type="domain" description="N-acetyltransferase" evidence="3">
    <location>
        <begin position="23"/>
        <end position="173"/>
    </location>
</feature>
<dbReference type="PANTHER" id="PTHR43626">
    <property type="entry name" value="ACYL-COA N-ACYLTRANSFERASE"/>
    <property type="match status" value="1"/>
</dbReference>
<dbReference type="STRING" id="1707952.A6A03_11730"/>
<dbReference type="GO" id="GO:0005737">
    <property type="term" value="C:cytoplasm"/>
    <property type="evidence" value="ECO:0007669"/>
    <property type="project" value="TreeGrafter"/>
</dbReference>
<dbReference type="RefSeq" id="WP_066785384.1">
    <property type="nucleotide sequence ID" value="NZ_LWQS01000042.1"/>
</dbReference>
<evidence type="ECO:0000259" key="3">
    <source>
        <dbReference type="PROSITE" id="PS51186"/>
    </source>
</evidence>
<dbReference type="PROSITE" id="PS51186">
    <property type="entry name" value="GNAT"/>
    <property type="match status" value="1"/>
</dbReference>
<dbReference type="OrthoDB" id="9793138at2"/>
<dbReference type="GO" id="GO:0008080">
    <property type="term" value="F:N-acetyltransferase activity"/>
    <property type="evidence" value="ECO:0007669"/>
    <property type="project" value="InterPro"/>
</dbReference>
<dbReference type="NCBIfam" id="NF005840">
    <property type="entry name" value="PRK07757.1"/>
    <property type="match status" value="1"/>
</dbReference>
<proteinExistence type="predicted"/>
<dbReference type="Gene3D" id="3.40.630.30">
    <property type="match status" value="1"/>
</dbReference>
<dbReference type="CDD" id="cd04301">
    <property type="entry name" value="NAT_SF"/>
    <property type="match status" value="1"/>
</dbReference>
<dbReference type="InterPro" id="IPR016181">
    <property type="entry name" value="Acyl_CoA_acyltransferase"/>
</dbReference>
<sequence>MTSPLYTPPVSLPVLHIRPDAAISIRRARVSDVPRLYEIINYYAARGDMLPKTLDQLYNRVRNFNVAEADGEVIGCAALHITWADLAEVVSVAVHPAFQGRGVGRRLVEPLFAEAIELGIPTLFTLTLQVGFFSSLGFREIPKLRLPHKIWQDCATCFKQDRCDEIAMIRQVP</sequence>
<dbReference type="EMBL" id="LWQS01000042">
    <property type="protein sequence ID" value="OAN46824.1"/>
    <property type="molecule type" value="Genomic_DNA"/>
</dbReference>
<gene>
    <name evidence="4" type="ORF">A6A03_11730</name>
</gene>
<dbReference type="PANTHER" id="PTHR43626:SF4">
    <property type="entry name" value="GCN5-RELATED N-ACETYLTRANSFERASE 2, CHLOROPLASTIC"/>
    <property type="match status" value="1"/>
</dbReference>
<organism evidence="4 5">
    <name type="scientific">Chloroflexus islandicus</name>
    <dbReference type="NCBI Taxonomy" id="1707952"/>
    <lineage>
        <taxon>Bacteria</taxon>
        <taxon>Bacillati</taxon>
        <taxon>Chloroflexota</taxon>
        <taxon>Chloroflexia</taxon>
        <taxon>Chloroflexales</taxon>
        <taxon>Chloroflexineae</taxon>
        <taxon>Chloroflexaceae</taxon>
        <taxon>Chloroflexus</taxon>
    </lineage>
</organism>
<keyword evidence="2" id="KW-0012">Acyltransferase</keyword>
<accession>A0A178MFX4</accession>
<dbReference type="SUPFAM" id="SSF55729">
    <property type="entry name" value="Acyl-CoA N-acyltransferases (Nat)"/>
    <property type="match status" value="1"/>
</dbReference>
<evidence type="ECO:0000256" key="2">
    <source>
        <dbReference type="ARBA" id="ARBA00023315"/>
    </source>
</evidence>
<dbReference type="InterPro" id="IPR045039">
    <property type="entry name" value="NSI-like"/>
</dbReference>